<dbReference type="Pfam" id="PF02263">
    <property type="entry name" value="GBP"/>
    <property type="match status" value="2"/>
</dbReference>
<name>A0A0L7LEF6_OPEBR</name>
<keyword evidence="6" id="KW-1185">Reference proteome</keyword>
<dbReference type="GO" id="GO:0003924">
    <property type="term" value="F:GTPase activity"/>
    <property type="evidence" value="ECO:0007669"/>
    <property type="project" value="InterPro"/>
</dbReference>
<evidence type="ECO:0000256" key="3">
    <source>
        <dbReference type="PROSITE-ProRule" id="PRU01052"/>
    </source>
</evidence>
<dbReference type="InterPro" id="IPR015894">
    <property type="entry name" value="Guanylate-bd_N"/>
</dbReference>
<feature type="non-terminal residue" evidence="5">
    <location>
        <position position="248"/>
    </location>
</feature>
<gene>
    <name evidence="5" type="ORF">OBRU01_10343</name>
</gene>
<dbReference type="InterPro" id="IPR030386">
    <property type="entry name" value="G_GB1_RHD3_dom"/>
</dbReference>
<evidence type="ECO:0000256" key="1">
    <source>
        <dbReference type="ARBA" id="ARBA00022741"/>
    </source>
</evidence>
<dbReference type="InterPro" id="IPR027417">
    <property type="entry name" value="P-loop_NTPase"/>
</dbReference>
<evidence type="ECO:0000259" key="4">
    <source>
        <dbReference type="PROSITE" id="PS51715"/>
    </source>
</evidence>
<dbReference type="Proteomes" id="UP000037510">
    <property type="component" value="Unassembled WGS sequence"/>
</dbReference>
<feature type="non-terminal residue" evidence="5">
    <location>
        <position position="1"/>
    </location>
</feature>
<dbReference type="PANTHER" id="PTHR10751">
    <property type="entry name" value="GUANYLATE BINDING PROTEIN"/>
    <property type="match status" value="1"/>
</dbReference>
<keyword evidence="2" id="KW-0342">GTP-binding</keyword>
<dbReference type="AlphaFoldDB" id="A0A0L7LEF6"/>
<feature type="domain" description="GB1/RHD3-type G" evidence="4">
    <location>
        <begin position="1"/>
        <end position="102"/>
    </location>
</feature>
<reference evidence="5 6" key="1">
    <citation type="journal article" date="2015" name="Genome Biol. Evol.">
        <title>The genome of winter moth (Operophtera brumata) provides a genomic perspective on sexual dimorphism and phenology.</title>
        <authorList>
            <person name="Derks M.F."/>
            <person name="Smit S."/>
            <person name="Salis L."/>
            <person name="Schijlen E."/>
            <person name="Bossers A."/>
            <person name="Mateman C."/>
            <person name="Pijl A.S."/>
            <person name="de Ridder D."/>
            <person name="Groenen M.A."/>
            <person name="Visser M.E."/>
            <person name="Megens H.J."/>
        </authorList>
    </citation>
    <scope>NUCLEOTIDE SEQUENCE [LARGE SCALE GENOMIC DNA]</scope>
    <source>
        <strain evidence="5">WM2013NL</strain>
        <tissue evidence="5">Head and thorax</tissue>
    </source>
</reference>
<dbReference type="PROSITE" id="PS51715">
    <property type="entry name" value="G_GB1_RHD3"/>
    <property type="match status" value="1"/>
</dbReference>
<protein>
    <submittedName>
        <fullName evidence="5">Atlastin</fullName>
    </submittedName>
</protein>
<dbReference type="Gene3D" id="3.40.50.300">
    <property type="entry name" value="P-loop containing nucleotide triphosphate hydrolases"/>
    <property type="match status" value="1"/>
</dbReference>
<organism evidence="5 6">
    <name type="scientific">Operophtera brumata</name>
    <name type="common">Winter moth</name>
    <name type="synonym">Phalaena brumata</name>
    <dbReference type="NCBI Taxonomy" id="104452"/>
    <lineage>
        <taxon>Eukaryota</taxon>
        <taxon>Metazoa</taxon>
        <taxon>Ecdysozoa</taxon>
        <taxon>Arthropoda</taxon>
        <taxon>Hexapoda</taxon>
        <taxon>Insecta</taxon>
        <taxon>Pterygota</taxon>
        <taxon>Neoptera</taxon>
        <taxon>Endopterygota</taxon>
        <taxon>Lepidoptera</taxon>
        <taxon>Glossata</taxon>
        <taxon>Ditrysia</taxon>
        <taxon>Geometroidea</taxon>
        <taxon>Geometridae</taxon>
        <taxon>Larentiinae</taxon>
        <taxon>Operophtera</taxon>
    </lineage>
</organism>
<keyword evidence="1" id="KW-0547">Nucleotide-binding</keyword>
<proteinExistence type="inferred from homology"/>
<dbReference type="SUPFAM" id="SSF52540">
    <property type="entry name" value="P-loop containing nucleoside triphosphate hydrolases"/>
    <property type="match status" value="1"/>
</dbReference>
<sequence length="248" mass="27592">VSAREDGTWLGDDSEPLEGFSWRGGSKRNTVGILLWSEPILTSLPSGEKVAVLLMDTQGTFDSKSTMRDCSTIFALSTLVSSVQIYNLPGGIIQEDHLQHLQVPKSSTLAKFLLTFTSELQLDSVLPLKEPCIDLQDAEDEKIYTHLGLFQIVPDQAKELSDLRRHILDSFETVSCFLMPDPGRNSKLDPVFIDNLKDLASSIFGAKNLKVKTINGQPMKARDLFTYFNTYMGIFNSNKIPSPTSIMK</sequence>
<comment type="caution">
    <text evidence="5">The sequence shown here is derived from an EMBL/GenBank/DDBJ whole genome shotgun (WGS) entry which is preliminary data.</text>
</comment>
<dbReference type="GO" id="GO:0005525">
    <property type="term" value="F:GTP binding"/>
    <property type="evidence" value="ECO:0007669"/>
    <property type="project" value="UniProtKB-KW"/>
</dbReference>
<evidence type="ECO:0000313" key="6">
    <source>
        <dbReference type="Proteomes" id="UP000037510"/>
    </source>
</evidence>
<dbReference type="EMBL" id="JTDY01001473">
    <property type="protein sequence ID" value="KOB73780.1"/>
    <property type="molecule type" value="Genomic_DNA"/>
</dbReference>
<comment type="similarity">
    <text evidence="3">Belongs to the TRAFAC class dynamin-like GTPase superfamily. GB1/RHD3 GTPase family.</text>
</comment>
<accession>A0A0L7LEF6</accession>
<evidence type="ECO:0000313" key="5">
    <source>
        <dbReference type="EMBL" id="KOB73780.1"/>
    </source>
</evidence>
<evidence type="ECO:0000256" key="2">
    <source>
        <dbReference type="ARBA" id="ARBA00023134"/>
    </source>
</evidence>